<evidence type="ECO:0000256" key="2">
    <source>
        <dbReference type="ARBA" id="ARBA00005581"/>
    </source>
</evidence>
<keyword evidence="11" id="KW-1185">Reference proteome</keyword>
<keyword evidence="4" id="KW-0713">Self-incompatibility</keyword>
<evidence type="ECO:0000313" key="11">
    <source>
        <dbReference type="Proteomes" id="UP000631114"/>
    </source>
</evidence>
<dbReference type="Gene3D" id="3.30.1440.10">
    <property type="match status" value="1"/>
</dbReference>
<evidence type="ECO:0000256" key="6">
    <source>
        <dbReference type="ARBA" id="ARBA00022729"/>
    </source>
</evidence>
<dbReference type="EMBL" id="JADFTS010000005">
    <property type="protein sequence ID" value="KAF9607121.1"/>
    <property type="molecule type" value="Genomic_DNA"/>
</dbReference>
<comment type="caution">
    <text evidence="10">The sequence shown here is derived from an EMBL/GenBank/DDBJ whole genome shotgun (WGS) entry which is preliminary data.</text>
</comment>
<evidence type="ECO:0000256" key="4">
    <source>
        <dbReference type="ARBA" id="ARBA00022471"/>
    </source>
</evidence>
<keyword evidence="7" id="KW-0689">Ribosomal protein</keyword>
<keyword evidence="5" id="KW-0964">Secreted</keyword>
<dbReference type="InterPro" id="IPR022803">
    <property type="entry name" value="Ribosomal_uL5_dom_sf"/>
</dbReference>
<dbReference type="GO" id="GO:0005576">
    <property type="term" value="C:extracellular region"/>
    <property type="evidence" value="ECO:0007669"/>
    <property type="project" value="UniProtKB-SubCell"/>
</dbReference>
<protein>
    <recommendedName>
        <fullName evidence="9">Large ribosomal subunit protein uL5 N-terminal domain-containing protein</fullName>
    </recommendedName>
</protein>
<dbReference type="GO" id="GO:0060320">
    <property type="term" value="P:rejection of self pollen"/>
    <property type="evidence" value="ECO:0007669"/>
    <property type="project" value="UniProtKB-KW"/>
</dbReference>
<dbReference type="InterPro" id="IPR031310">
    <property type="entry name" value="Ribosomal_uL5_N"/>
</dbReference>
<dbReference type="Pfam" id="PF00281">
    <property type="entry name" value="Ribosomal_L5"/>
    <property type="match status" value="1"/>
</dbReference>
<evidence type="ECO:0000259" key="9">
    <source>
        <dbReference type="Pfam" id="PF00281"/>
    </source>
</evidence>
<evidence type="ECO:0000256" key="8">
    <source>
        <dbReference type="ARBA" id="ARBA00023274"/>
    </source>
</evidence>
<accession>A0A835M1C2</accession>
<evidence type="ECO:0000256" key="7">
    <source>
        <dbReference type="ARBA" id="ARBA00022980"/>
    </source>
</evidence>
<proteinExistence type="inferred from homology"/>
<evidence type="ECO:0000256" key="5">
    <source>
        <dbReference type="ARBA" id="ARBA00022525"/>
    </source>
</evidence>
<dbReference type="GO" id="GO:0006412">
    <property type="term" value="P:translation"/>
    <property type="evidence" value="ECO:0007669"/>
    <property type="project" value="InterPro"/>
</dbReference>
<dbReference type="GO" id="GO:0003735">
    <property type="term" value="F:structural constituent of ribosome"/>
    <property type="evidence" value="ECO:0007669"/>
    <property type="project" value="InterPro"/>
</dbReference>
<organism evidence="10 11">
    <name type="scientific">Coptis chinensis</name>
    <dbReference type="NCBI Taxonomy" id="261450"/>
    <lineage>
        <taxon>Eukaryota</taxon>
        <taxon>Viridiplantae</taxon>
        <taxon>Streptophyta</taxon>
        <taxon>Embryophyta</taxon>
        <taxon>Tracheophyta</taxon>
        <taxon>Spermatophyta</taxon>
        <taxon>Magnoliopsida</taxon>
        <taxon>Ranunculales</taxon>
        <taxon>Ranunculaceae</taxon>
        <taxon>Coptidoideae</taxon>
        <taxon>Coptis</taxon>
    </lineage>
</organism>
<evidence type="ECO:0000313" key="10">
    <source>
        <dbReference type="EMBL" id="KAF9607121.1"/>
    </source>
</evidence>
<keyword evidence="6" id="KW-0732">Signal</keyword>
<reference evidence="10 11" key="1">
    <citation type="submission" date="2020-10" db="EMBL/GenBank/DDBJ databases">
        <title>The Coptis chinensis genome and diversification of protoberbering-type alkaloids.</title>
        <authorList>
            <person name="Wang B."/>
            <person name="Shu S."/>
            <person name="Song C."/>
            <person name="Liu Y."/>
        </authorList>
    </citation>
    <scope>NUCLEOTIDE SEQUENCE [LARGE SCALE GENOMIC DNA]</scope>
    <source>
        <strain evidence="10">HL-2020</strain>
        <tissue evidence="10">Leaf</tissue>
    </source>
</reference>
<comment type="similarity">
    <text evidence="2">Belongs to the plant self-incompatibility (S1) protein family.</text>
</comment>
<dbReference type="InterPro" id="IPR002132">
    <property type="entry name" value="Ribosomal_uL5"/>
</dbReference>
<gene>
    <name evidence="10" type="ORF">IFM89_032237</name>
</gene>
<dbReference type="Proteomes" id="UP000631114">
    <property type="component" value="Unassembled WGS sequence"/>
</dbReference>
<keyword evidence="8" id="KW-0687">Ribonucleoprotein</keyword>
<name>A0A835M1C2_9MAGN</name>
<dbReference type="PANTHER" id="PTHR11994">
    <property type="entry name" value="60S RIBOSOMAL PROTEIN L11-RELATED"/>
    <property type="match status" value="1"/>
</dbReference>
<sequence length="366" mass="40948">MADSERNVYVRNDLFSQRPLLLHRKPKNDDLGLQTLAYQQSFHFGFHVNAFRSTLFWCTAGYGDGKGGVCLPKVEKIIVNCGIGEAAQNSKGLDAAMKDLSIICGQRPVKTRGARVSIATFKLREGQPIGIAVTLRGKGPHQGSGSITPDPVTPPSGDNFHLENQISEVASLANSDNGSQNDDIVIGHRVSFELTAKEAKKPKLSILPEDCTIIDVDEYKAANDLPLPMFTKLTKVEIEEVEMEDVSPDPIIDIDRCDSNNPLAVVEYIKDIYSYYRKTECVEGKPLFDFDWTRMFRSGLVGFSLHGSLSHYYYHFCEVLFPFQDWWVVPIKVAFDQTARAALWNNIYFGGLRGCCVLNRLTKDLK</sequence>
<feature type="domain" description="Large ribosomal subunit protein uL5 N-terminal" evidence="9">
    <location>
        <begin position="72"/>
        <end position="124"/>
    </location>
</feature>
<evidence type="ECO:0000256" key="3">
    <source>
        <dbReference type="ARBA" id="ARBA00008553"/>
    </source>
</evidence>
<comment type="subcellular location">
    <subcellularLocation>
        <location evidence="1">Secreted</location>
    </subcellularLocation>
</comment>
<dbReference type="AlphaFoldDB" id="A0A835M1C2"/>
<dbReference type="Pfam" id="PF05938">
    <property type="entry name" value="Self-incomp_S1"/>
    <property type="match status" value="1"/>
</dbReference>
<dbReference type="InterPro" id="IPR010264">
    <property type="entry name" value="Self-incomp_S1"/>
</dbReference>
<dbReference type="GO" id="GO:1990904">
    <property type="term" value="C:ribonucleoprotein complex"/>
    <property type="evidence" value="ECO:0007669"/>
    <property type="project" value="UniProtKB-KW"/>
</dbReference>
<comment type="similarity">
    <text evidence="3">Belongs to the universal ribosomal protein uL5 family.</text>
</comment>
<evidence type="ECO:0000256" key="1">
    <source>
        <dbReference type="ARBA" id="ARBA00004613"/>
    </source>
</evidence>
<dbReference type="SUPFAM" id="SSF55282">
    <property type="entry name" value="RL5-like"/>
    <property type="match status" value="1"/>
</dbReference>
<dbReference type="GO" id="GO:0005840">
    <property type="term" value="C:ribosome"/>
    <property type="evidence" value="ECO:0007669"/>
    <property type="project" value="UniProtKB-KW"/>
</dbReference>